<dbReference type="GO" id="GO:0006997">
    <property type="term" value="P:nucleus organization"/>
    <property type="evidence" value="ECO:0007669"/>
    <property type="project" value="InterPro"/>
</dbReference>
<keyword evidence="8" id="KW-1185">Reference proteome</keyword>
<reference evidence="7" key="1">
    <citation type="submission" date="2023-10" db="EMBL/GenBank/DDBJ databases">
        <title>Chromosome-level genome of the transformable northern wattle, Acacia crassicarpa.</title>
        <authorList>
            <person name="Massaro I."/>
            <person name="Sinha N.R."/>
            <person name="Poethig S."/>
            <person name="Leichty A.R."/>
        </authorList>
    </citation>
    <scope>NUCLEOTIDE SEQUENCE</scope>
    <source>
        <strain evidence="7">Acra3RX</strain>
        <tissue evidence="7">Leaf</tissue>
    </source>
</reference>
<dbReference type="GO" id="GO:0005652">
    <property type="term" value="C:nuclear lamina"/>
    <property type="evidence" value="ECO:0007669"/>
    <property type="project" value="UniProtKB-SubCell"/>
</dbReference>
<feature type="compositionally biased region" description="Low complexity" evidence="6">
    <location>
        <begin position="1070"/>
        <end position="1082"/>
    </location>
</feature>
<evidence type="ECO:0000256" key="3">
    <source>
        <dbReference type="ARBA" id="ARBA00024186"/>
    </source>
</evidence>
<feature type="compositionally biased region" description="Acidic residues" evidence="6">
    <location>
        <begin position="1186"/>
        <end position="1213"/>
    </location>
</feature>
<proteinExistence type="inferred from homology"/>
<feature type="compositionally biased region" description="Polar residues" evidence="6">
    <location>
        <begin position="1084"/>
        <end position="1095"/>
    </location>
</feature>
<feature type="region of interest" description="Disordered" evidence="6">
    <location>
        <begin position="1143"/>
        <end position="1221"/>
    </location>
</feature>
<feature type="region of interest" description="Disordered" evidence="6">
    <location>
        <begin position="987"/>
        <end position="1124"/>
    </location>
</feature>
<evidence type="ECO:0008006" key="9">
    <source>
        <dbReference type="Google" id="ProtNLM"/>
    </source>
</evidence>
<keyword evidence="2" id="KW-0539">Nucleus</keyword>
<feature type="coiled-coil region" evidence="5">
    <location>
        <begin position="293"/>
        <end position="413"/>
    </location>
</feature>
<feature type="region of interest" description="Disordered" evidence="6">
    <location>
        <begin position="927"/>
        <end position="961"/>
    </location>
</feature>
<feature type="coiled-coil region" evidence="5">
    <location>
        <begin position="163"/>
        <end position="190"/>
    </location>
</feature>
<feature type="coiled-coil region" evidence="5">
    <location>
        <begin position="551"/>
        <end position="736"/>
    </location>
</feature>
<feature type="coiled-coil region" evidence="5">
    <location>
        <begin position="216"/>
        <end position="250"/>
    </location>
</feature>
<evidence type="ECO:0000256" key="6">
    <source>
        <dbReference type="SAM" id="MobiDB-lite"/>
    </source>
</evidence>
<feature type="region of interest" description="Disordered" evidence="6">
    <location>
        <begin position="1"/>
        <end position="27"/>
    </location>
</feature>
<protein>
    <recommendedName>
        <fullName evidence="9">Nuclear matrix constituent protein 1-like protein</fullName>
    </recommendedName>
</protein>
<evidence type="ECO:0000313" key="7">
    <source>
        <dbReference type="EMBL" id="KAK4263737.1"/>
    </source>
</evidence>
<comment type="caution">
    <text evidence="7">The sequence shown here is derived from an EMBL/GenBank/DDBJ whole genome shotgun (WGS) entry which is preliminary data.</text>
</comment>
<dbReference type="PANTHER" id="PTHR31908:SF9">
    <property type="entry name" value="PROTEIN CROWDED NUCLEI 3"/>
    <property type="match status" value="1"/>
</dbReference>
<evidence type="ECO:0000256" key="1">
    <source>
        <dbReference type="ARBA" id="ARBA00023054"/>
    </source>
</evidence>
<organism evidence="7 8">
    <name type="scientific">Acacia crassicarpa</name>
    <name type="common">northern wattle</name>
    <dbReference type="NCBI Taxonomy" id="499986"/>
    <lineage>
        <taxon>Eukaryota</taxon>
        <taxon>Viridiplantae</taxon>
        <taxon>Streptophyta</taxon>
        <taxon>Embryophyta</taxon>
        <taxon>Tracheophyta</taxon>
        <taxon>Spermatophyta</taxon>
        <taxon>Magnoliopsida</taxon>
        <taxon>eudicotyledons</taxon>
        <taxon>Gunneridae</taxon>
        <taxon>Pentapetalae</taxon>
        <taxon>rosids</taxon>
        <taxon>fabids</taxon>
        <taxon>Fabales</taxon>
        <taxon>Fabaceae</taxon>
        <taxon>Caesalpinioideae</taxon>
        <taxon>mimosoid clade</taxon>
        <taxon>Acacieae</taxon>
        <taxon>Acacia</taxon>
    </lineage>
</organism>
<evidence type="ECO:0000313" key="8">
    <source>
        <dbReference type="Proteomes" id="UP001293593"/>
    </source>
</evidence>
<feature type="compositionally biased region" description="Polar residues" evidence="6">
    <location>
        <begin position="1016"/>
        <end position="1037"/>
    </location>
</feature>
<feature type="coiled-coil region" evidence="5">
    <location>
        <begin position="443"/>
        <end position="515"/>
    </location>
</feature>
<feature type="compositionally biased region" description="Acidic residues" evidence="6">
    <location>
        <begin position="1164"/>
        <end position="1177"/>
    </location>
</feature>
<feature type="compositionally biased region" description="Basic residues" evidence="6">
    <location>
        <begin position="941"/>
        <end position="951"/>
    </location>
</feature>
<comment type="subcellular location">
    <subcellularLocation>
        <location evidence="3">Nucleus lamina</location>
    </subcellularLocation>
</comment>
<name>A0AAE1MDV7_9FABA</name>
<accession>A0AAE1MDV7</accession>
<evidence type="ECO:0000256" key="2">
    <source>
        <dbReference type="ARBA" id="ARBA00023242"/>
    </source>
</evidence>
<dbReference type="EMBL" id="JAWXYG010000009">
    <property type="protein sequence ID" value="KAK4263737.1"/>
    <property type="molecule type" value="Genomic_DNA"/>
</dbReference>
<evidence type="ECO:0000256" key="4">
    <source>
        <dbReference type="ARBA" id="ARBA00024208"/>
    </source>
</evidence>
<evidence type="ECO:0000256" key="5">
    <source>
        <dbReference type="SAM" id="Coils"/>
    </source>
</evidence>
<keyword evidence="1 5" id="KW-0175">Coiled coil</keyword>
<sequence length="1229" mass="141391">MFTPQRKGRSTTASFTPQRSGVGASSNLLNSAKGKAVAFADDPPPPLGSLSENQEKVVVGFDSMGNIEDWKKFKEAGFLDEAVMRKKDHEALMEKVSRLEKELYDYQYSMGLLLLEKKEWSSKFDQLRQELVETQEIFKREQSSHLIALSEAGKREEIIRKALNSEKQCVTDLERALRAMREEHNQVQCSSQAKLTEASALVDGIEGKSSFVDKKLHDAEAKLAEVNRKSAELEMKLREVETRENLLLKERLSVVTDRESFEATFYKQREDLKEWERNLKQREEMLCRGRQHLSEKEEKENEIDRNLKQKRRELELLEKKIDSSNLSLKEKETEISRAAQDLEIKEKEADSLRSMLEAKEKNLLDIEHQLSAREREGIQKLLGEQKDLLDLKLREFEQEMEQKRKSLDEEFNDTVESLEKREAEVNHRENKVGKEELALGKKAERIKEQEKEFEAKLKSLKEKEKSMKIKEKELEMEKKQLRADMEAMENLKVEVEKVRAEISQQELQLIKEREDLKITQGEREEHSRLQLELKHEIENTRLQGEHILKETESLKQERERFEKEWEVLDEKRAEISRERSIIDAEKEKLRKLQHTEEERLKREKQAMQDHIKRELEKLELEKESFADTMRHDKLVFSEKTKNDHAQMLQDFESRRRNLENEMQKKQEEMELDLQKRESSFQEEMERECKNINVLKDLTEKEWEEVRSERQRLESVRNEVELNKQQLESAHREMHEDSEMLMNLSRKVKKEREHLMAQRNLFLALVEKLRGCKDCGEVVKGLVVSDLQLPEFKERVAIHSPTSPVLGGNPLKNSGCNNAASDMKNSESVKSVSWLRQCASKILNLSPISKRDDIRASGIDDSSPLSDPKVNTEKAEVSASFLNIEGTRDILGAHHSSDIQQLQSADYIRGVDDRHDPSLDHYSYVDSLAEEGPEDSQQSVPKKGKGRPRGKSKAGINRTRSVKAVVEEAKEFLGKASEEMDNANIESLNTDHAKGDSVEESTQTEKAVGKTKRKRQYGQTSRTMQSEQDAYSEGQSDSVPAGGRRKKRQIVPPPQEVTGGRRYNLRHHKTPTTTPSAPSTRTSKGTKTVEQETSGVESKEGQNPKVVSGPSSVVADGNAQSEQRVQVLTANRVEFSDDRVVRFEEPRDIVGDNGDEPEPKPAEVELSEEVNGTDEYGDGDGSAIQEAEVEEYDDEGEDEFEEGEGDEAEEEEDHPGEVSIGKKILKFFTS</sequence>
<feature type="compositionally biased region" description="Polar residues" evidence="6">
    <location>
        <begin position="10"/>
        <end position="27"/>
    </location>
</feature>
<dbReference type="AlphaFoldDB" id="A0AAE1MDV7"/>
<comment type="similarity">
    <text evidence="4">Belongs to the CRWN family.</text>
</comment>
<dbReference type="Proteomes" id="UP001293593">
    <property type="component" value="Unassembled WGS sequence"/>
</dbReference>
<feature type="region of interest" description="Disordered" evidence="6">
    <location>
        <begin position="852"/>
        <end position="871"/>
    </location>
</feature>
<gene>
    <name evidence="7" type="ORF">QN277_029113</name>
</gene>
<dbReference type="PANTHER" id="PTHR31908">
    <property type="entry name" value="PROTEIN CROWDED NUCLEI 4"/>
    <property type="match status" value="1"/>
</dbReference>
<dbReference type="InterPro" id="IPR040418">
    <property type="entry name" value="CRWN"/>
</dbReference>